<dbReference type="GO" id="GO:0043565">
    <property type="term" value="F:sequence-specific DNA binding"/>
    <property type="evidence" value="ECO:0007669"/>
    <property type="project" value="InterPro"/>
</dbReference>
<dbReference type="OrthoDB" id="2636626at2"/>
<dbReference type="RefSeq" id="WP_155700638.1">
    <property type="nucleotide sequence ID" value="NZ_CP034235.1"/>
</dbReference>
<proteinExistence type="predicted"/>
<dbReference type="PROSITE" id="PS01124">
    <property type="entry name" value="HTH_ARAC_FAMILY_2"/>
    <property type="match status" value="1"/>
</dbReference>
<dbReference type="Pfam" id="PF12833">
    <property type="entry name" value="HTH_18"/>
    <property type="match status" value="1"/>
</dbReference>
<dbReference type="SMART" id="SM00342">
    <property type="entry name" value="HTH_ARAC"/>
    <property type="match status" value="1"/>
</dbReference>
<gene>
    <name evidence="5" type="ORF">EHS13_12265</name>
</gene>
<evidence type="ECO:0000259" key="4">
    <source>
        <dbReference type="PROSITE" id="PS01124"/>
    </source>
</evidence>
<evidence type="ECO:0000313" key="5">
    <source>
        <dbReference type="EMBL" id="QGQ95602.1"/>
    </source>
</evidence>
<keyword evidence="3" id="KW-0804">Transcription</keyword>
<dbReference type="InterPro" id="IPR009057">
    <property type="entry name" value="Homeodomain-like_sf"/>
</dbReference>
<reference evidence="6" key="1">
    <citation type="submission" date="2018-11" db="EMBL/GenBank/DDBJ databases">
        <title>Complete genome sequence of Paenibacillus sp. ML311-T8.</title>
        <authorList>
            <person name="Nam Y.-D."/>
            <person name="Kang J."/>
            <person name="Chung W.-H."/>
            <person name="Park Y.S."/>
        </authorList>
    </citation>
    <scope>NUCLEOTIDE SEQUENCE [LARGE SCALE GENOMIC DNA]</scope>
    <source>
        <strain evidence="6">ML311-T8</strain>
    </source>
</reference>
<feature type="domain" description="HTH araC/xylS-type" evidence="4">
    <location>
        <begin position="165"/>
        <end position="263"/>
    </location>
</feature>
<name>A0A6B8RJ36_9BACL</name>
<dbReference type="SUPFAM" id="SSF46689">
    <property type="entry name" value="Homeodomain-like"/>
    <property type="match status" value="2"/>
</dbReference>
<dbReference type="PANTHER" id="PTHR43280">
    <property type="entry name" value="ARAC-FAMILY TRANSCRIPTIONAL REGULATOR"/>
    <property type="match status" value="1"/>
</dbReference>
<accession>A0A6B8RJ36</accession>
<dbReference type="EMBL" id="CP034235">
    <property type="protein sequence ID" value="QGQ95602.1"/>
    <property type="molecule type" value="Genomic_DNA"/>
</dbReference>
<dbReference type="InterPro" id="IPR018060">
    <property type="entry name" value="HTH_AraC"/>
</dbReference>
<dbReference type="GO" id="GO:0003700">
    <property type="term" value="F:DNA-binding transcription factor activity"/>
    <property type="evidence" value="ECO:0007669"/>
    <property type="project" value="InterPro"/>
</dbReference>
<keyword evidence="6" id="KW-1185">Reference proteome</keyword>
<dbReference type="KEGG" id="ppsc:EHS13_12265"/>
<evidence type="ECO:0000313" key="6">
    <source>
        <dbReference type="Proteomes" id="UP000426246"/>
    </source>
</evidence>
<dbReference type="InterPro" id="IPR018062">
    <property type="entry name" value="HTH_AraC-typ_CS"/>
</dbReference>
<keyword evidence="2" id="KW-0238">DNA-binding</keyword>
<sequence>MIDRSSLIPKFSLHHYWHQKEHFALAVDTYSQWSMFAVEDGSFEFEIAASTGVASHGEIVICPPHVPFKRTITSPLSFHFILFTWENEPLDMFTEENIFMGKIHLHDTKRLSSNYYYLRKKAEQFTPADQNLKNHILKDIWLLHCEEMNHTFSFTEIASDDHLMNKAAEYLSQYAENTLSLKSLADSLDLSPVQLTRQFFRAFACTPMDFLTSIRLQKAKNMLMETDLPLDQIADNCGYENGFYFSRVFSKKMKISPSAFRKAYRV</sequence>
<dbReference type="AlphaFoldDB" id="A0A6B8RJ36"/>
<keyword evidence="1" id="KW-0805">Transcription regulation</keyword>
<dbReference type="Proteomes" id="UP000426246">
    <property type="component" value="Chromosome"/>
</dbReference>
<organism evidence="5 6">
    <name type="scientific">Paenibacillus psychroresistens</name>
    <dbReference type="NCBI Taxonomy" id="1778678"/>
    <lineage>
        <taxon>Bacteria</taxon>
        <taxon>Bacillati</taxon>
        <taxon>Bacillota</taxon>
        <taxon>Bacilli</taxon>
        <taxon>Bacillales</taxon>
        <taxon>Paenibacillaceae</taxon>
        <taxon>Paenibacillus</taxon>
    </lineage>
</organism>
<dbReference type="Gene3D" id="1.10.10.60">
    <property type="entry name" value="Homeodomain-like"/>
    <property type="match status" value="2"/>
</dbReference>
<protein>
    <submittedName>
        <fullName evidence="5">AraC family transcriptional regulator</fullName>
    </submittedName>
</protein>
<evidence type="ECO:0000256" key="1">
    <source>
        <dbReference type="ARBA" id="ARBA00023015"/>
    </source>
</evidence>
<evidence type="ECO:0000256" key="3">
    <source>
        <dbReference type="ARBA" id="ARBA00023163"/>
    </source>
</evidence>
<evidence type="ECO:0000256" key="2">
    <source>
        <dbReference type="ARBA" id="ARBA00023125"/>
    </source>
</evidence>
<dbReference type="PANTHER" id="PTHR43280:SF2">
    <property type="entry name" value="HTH-TYPE TRANSCRIPTIONAL REGULATOR EXSA"/>
    <property type="match status" value="1"/>
</dbReference>
<dbReference type="PROSITE" id="PS00041">
    <property type="entry name" value="HTH_ARAC_FAMILY_1"/>
    <property type="match status" value="1"/>
</dbReference>